<dbReference type="InterPro" id="IPR052162">
    <property type="entry name" value="Sensor_kinase/Photoreceptor"/>
</dbReference>
<evidence type="ECO:0000256" key="5">
    <source>
        <dbReference type="ARBA" id="ARBA00022777"/>
    </source>
</evidence>
<feature type="transmembrane region" description="Helical" evidence="7">
    <location>
        <begin position="20"/>
        <end position="40"/>
    </location>
</feature>
<accession>A0A9X4MEQ7</accession>
<dbReference type="PRINTS" id="PR00344">
    <property type="entry name" value="BCTRLSENSOR"/>
</dbReference>
<dbReference type="SMART" id="SM00086">
    <property type="entry name" value="PAC"/>
    <property type="match status" value="1"/>
</dbReference>
<dbReference type="RefSeq" id="WP_307633115.1">
    <property type="nucleotide sequence ID" value="NZ_JAPHEH010000001.1"/>
</dbReference>
<dbReference type="InterPro" id="IPR003594">
    <property type="entry name" value="HATPase_dom"/>
</dbReference>
<dbReference type="InterPro" id="IPR036097">
    <property type="entry name" value="HisK_dim/P_sf"/>
</dbReference>
<keyword evidence="5" id="KW-0418">Kinase</keyword>
<dbReference type="CDD" id="cd00082">
    <property type="entry name" value="HisKA"/>
    <property type="match status" value="1"/>
</dbReference>
<dbReference type="FunFam" id="3.30.565.10:FF:000006">
    <property type="entry name" value="Sensor histidine kinase WalK"/>
    <property type="match status" value="1"/>
</dbReference>
<evidence type="ECO:0000256" key="1">
    <source>
        <dbReference type="ARBA" id="ARBA00000085"/>
    </source>
</evidence>
<dbReference type="EC" id="2.7.13.3" evidence="2"/>
<keyword evidence="12" id="KW-1185">Reference proteome</keyword>
<evidence type="ECO:0000313" key="12">
    <source>
        <dbReference type="Proteomes" id="UP001154240"/>
    </source>
</evidence>
<sequence length="672" mass="75064">MNDSAEPHISKILPVPIQQFTWILVGIWTLFIAALSFNAISGIHQITQEIAISEIRAYCNKDRALRTWGASHGGVYVPVDARTPPNPYLAHLPERDLVTPSGRQLTLMNPAYMMRQVGEDFSSLYGVIARMTSLNPLRPENGPDAWERRNLEEFSHSRRPEKIEFTEIGGVPHLRLIQAVVATRDCLYCHGHQGYKEGDVRGGISVSLPMTEALALQKKQVLSSLLRSGLTWLIGVAGLLLGGSLLQRRIAERDEAQEALQQSRDRLARKGEELEEANAALLKEIDERKRVEAEILVSEEKFRTVADFTYDWEYWLDPAGKFLYVSPAAERITGYRPAEFKENPGLIVEIAHPDHKDQLENHFRDLGPERGVCMLEFRIITRTGQERWIGHICQPVYGRSGEFLGSRASNRDITGSKWSEKALNKFAVELAQSNKDLQDFASMASHDLREPLVIVQAFSERLRTRCGENIPEQGLEYIRRIEAAAGRMQELISGVLAYSRVSAKAEPFEEIDLERVVLQVVADLEVRIAETGGRVAVDSLCRIKADPLQIRQLFQNLIANALKYQHPEVPPRVVVSSRVIPNPDADGMGELCRITVEDNGIGFAAESAEKIFGLFQRLHGRGRYEGTGIGLAVCKRIVERHGGTITAESSPGMGARFIISLPVHGPVLDDLP</sequence>
<evidence type="ECO:0000259" key="9">
    <source>
        <dbReference type="PROSITE" id="PS50112"/>
    </source>
</evidence>
<feature type="domain" description="PAC" evidence="10">
    <location>
        <begin position="373"/>
        <end position="425"/>
    </location>
</feature>
<dbReference type="Gene3D" id="3.30.565.10">
    <property type="entry name" value="Histidine kinase-like ATPase, C-terminal domain"/>
    <property type="match status" value="1"/>
</dbReference>
<dbReference type="PANTHER" id="PTHR43304">
    <property type="entry name" value="PHYTOCHROME-LIKE PROTEIN CPH1"/>
    <property type="match status" value="1"/>
</dbReference>
<evidence type="ECO:0000256" key="6">
    <source>
        <dbReference type="SAM" id="Coils"/>
    </source>
</evidence>
<feature type="domain" description="Histidine kinase" evidence="8">
    <location>
        <begin position="443"/>
        <end position="665"/>
    </location>
</feature>
<proteinExistence type="predicted"/>
<dbReference type="SUPFAM" id="SSF55785">
    <property type="entry name" value="PYP-like sensor domain (PAS domain)"/>
    <property type="match status" value="1"/>
</dbReference>
<evidence type="ECO:0000256" key="7">
    <source>
        <dbReference type="SAM" id="Phobius"/>
    </source>
</evidence>
<dbReference type="Pfam" id="PF11845">
    <property type="entry name" value="Tll0287-like"/>
    <property type="match status" value="1"/>
</dbReference>
<evidence type="ECO:0000256" key="2">
    <source>
        <dbReference type="ARBA" id="ARBA00012438"/>
    </source>
</evidence>
<organism evidence="11 12">
    <name type="scientific">Thiovibrio frasassiensis</name>
    <dbReference type="NCBI Taxonomy" id="2984131"/>
    <lineage>
        <taxon>Bacteria</taxon>
        <taxon>Pseudomonadati</taxon>
        <taxon>Thermodesulfobacteriota</taxon>
        <taxon>Desulfobulbia</taxon>
        <taxon>Desulfobulbales</taxon>
        <taxon>Thiovibrionaceae</taxon>
        <taxon>Thiovibrio</taxon>
    </lineage>
</organism>
<dbReference type="SMART" id="SM00387">
    <property type="entry name" value="HATPase_c"/>
    <property type="match status" value="1"/>
</dbReference>
<name>A0A9X4MEQ7_9BACT</name>
<dbReference type="CDD" id="cd00130">
    <property type="entry name" value="PAS"/>
    <property type="match status" value="1"/>
</dbReference>
<gene>
    <name evidence="11" type="ORF">OLX77_08250</name>
</gene>
<dbReference type="Pfam" id="PF08447">
    <property type="entry name" value="PAS_3"/>
    <property type="match status" value="1"/>
</dbReference>
<dbReference type="SMART" id="SM00091">
    <property type="entry name" value="PAS"/>
    <property type="match status" value="1"/>
</dbReference>
<dbReference type="Proteomes" id="UP001154240">
    <property type="component" value="Unassembled WGS sequence"/>
</dbReference>
<evidence type="ECO:0000313" key="11">
    <source>
        <dbReference type="EMBL" id="MDG4476144.1"/>
    </source>
</evidence>
<dbReference type="InterPro" id="IPR021796">
    <property type="entry name" value="Tll0287-like_dom"/>
</dbReference>
<keyword evidence="7" id="KW-1133">Transmembrane helix</keyword>
<feature type="coiled-coil region" evidence="6">
    <location>
        <begin position="246"/>
        <end position="294"/>
    </location>
</feature>
<dbReference type="PROSITE" id="PS50113">
    <property type="entry name" value="PAC"/>
    <property type="match status" value="1"/>
</dbReference>
<keyword evidence="3" id="KW-0597">Phosphoprotein</keyword>
<reference evidence="11" key="2">
    <citation type="submission" date="2022-10" db="EMBL/GenBank/DDBJ databases">
        <authorList>
            <person name="Aronson H.S."/>
        </authorList>
    </citation>
    <scope>NUCLEOTIDE SEQUENCE</scope>
    <source>
        <strain evidence="11">RS19-109</strain>
    </source>
</reference>
<dbReference type="PANTHER" id="PTHR43304:SF1">
    <property type="entry name" value="PAC DOMAIN-CONTAINING PROTEIN"/>
    <property type="match status" value="1"/>
</dbReference>
<keyword evidence="7" id="KW-0472">Membrane</keyword>
<dbReference type="SUPFAM" id="SSF47384">
    <property type="entry name" value="Homodimeric domain of signal transducing histidine kinase"/>
    <property type="match status" value="1"/>
</dbReference>
<dbReference type="GO" id="GO:0000155">
    <property type="term" value="F:phosphorelay sensor kinase activity"/>
    <property type="evidence" value="ECO:0007669"/>
    <property type="project" value="InterPro"/>
</dbReference>
<dbReference type="SUPFAM" id="SSF55874">
    <property type="entry name" value="ATPase domain of HSP90 chaperone/DNA topoisomerase II/histidine kinase"/>
    <property type="match status" value="1"/>
</dbReference>
<dbReference type="Gene3D" id="3.30.450.290">
    <property type="match status" value="1"/>
</dbReference>
<dbReference type="NCBIfam" id="TIGR00229">
    <property type="entry name" value="sensory_box"/>
    <property type="match status" value="1"/>
</dbReference>
<dbReference type="PROSITE" id="PS50112">
    <property type="entry name" value="PAS"/>
    <property type="match status" value="1"/>
</dbReference>
<dbReference type="AlphaFoldDB" id="A0A9X4MEQ7"/>
<dbReference type="InterPro" id="IPR003661">
    <property type="entry name" value="HisK_dim/P_dom"/>
</dbReference>
<feature type="transmembrane region" description="Helical" evidence="7">
    <location>
        <begin position="225"/>
        <end position="246"/>
    </location>
</feature>
<dbReference type="InterPro" id="IPR004358">
    <property type="entry name" value="Sig_transdc_His_kin-like_C"/>
</dbReference>
<dbReference type="Gene3D" id="3.30.450.20">
    <property type="entry name" value="PAS domain"/>
    <property type="match status" value="1"/>
</dbReference>
<dbReference type="InterPro" id="IPR001610">
    <property type="entry name" value="PAC"/>
</dbReference>
<dbReference type="Gene3D" id="1.10.287.130">
    <property type="match status" value="1"/>
</dbReference>
<keyword evidence="6" id="KW-0175">Coiled coil</keyword>
<dbReference type="InterPro" id="IPR013655">
    <property type="entry name" value="PAS_fold_3"/>
</dbReference>
<comment type="caution">
    <text evidence="11">The sequence shown here is derived from an EMBL/GenBank/DDBJ whole genome shotgun (WGS) entry which is preliminary data.</text>
</comment>
<dbReference type="InterPro" id="IPR000700">
    <property type="entry name" value="PAS-assoc_C"/>
</dbReference>
<keyword evidence="4" id="KW-0808">Transferase</keyword>
<comment type="catalytic activity">
    <reaction evidence="1">
        <text>ATP + protein L-histidine = ADP + protein N-phospho-L-histidine.</text>
        <dbReference type="EC" id="2.7.13.3"/>
    </reaction>
</comment>
<dbReference type="InterPro" id="IPR036890">
    <property type="entry name" value="HATPase_C_sf"/>
</dbReference>
<feature type="domain" description="PAS" evidence="9">
    <location>
        <begin position="298"/>
        <end position="370"/>
    </location>
</feature>
<dbReference type="PROSITE" id="PS50109">
    <property type="entry name" value="HIS_KIN"/>
    <property type="match status" value="1"/>
</dbReference>
<dbReference type="EMBL" id="JAPHEH010000001">
    <property type="protein sequence ID" value="MDG4476144.1"/>
    <property type="molecule type" value="Genomic_DNA"/>
</dbReference>
<dbReference type="SMART" id="SM00388">
    <property type="entry name" value="HisKA"/>
    <property type="match status" value="1"/>
</dbReference>
<protein>
    <recommendedName>
        <fullName evidence="2">histidine kinase</fullName>
        <ecNumber evidence="2">2.7.13.3</ecNumber>
    </recommendedName>
</protein>
<dbReference type="Pfam" id="PF00512">
    <property type="entry name" value="HisKA"/>
    <property type="match status" value="1"/>
</dbReference>
<keyword evidence="7" id="KW-0812">Transmembrane</keyword>
<evidence type="ECO:0000259" key="8">
    <source>
        <dbReference type="PROSITE" id="PS50109"/>
    </source>
</evidence>
<evidence type="ECO:0000259" key="10">
    <source>
        <dbReference type="PROSITE" id="PS50113"/>
    </source>
</evidence>
<dbReference type="InterPro" id="IPR005467">
    <property type="entry name" value="His_kinase_dom"/>
</dbReference>
<dbReference type="Pfam" id="PF02518">
    <property type="entry name" value="HATPase_c"/>
    <property type="match status" value="1"/>
</dbReference>
<dbReference type="InterPro" id="IPR035965">
    <property type="entry name" value="PAS-like_dom_sf"/>
</dbReference>
<reference evidence="11" key="1">
    <citation type="journal article" date="2022" name="bioRxiv">
        <title>Thiovibrio frasassiensisgen. nov., sp. nov., an autotrophic, elemental sulfur disproportionating bacterium isolated from sulfidic karst sediment, and proposal of Thiovibrionaceae fam. nov.</title>
        <authorList>
            <person name="Aronson H."/>
            <person name="Thomas C."/>
            <person name="Bhattacharyya M."/>
            <person name="Eckstein S."/>
            <person name="Jensen S."/>
            <person name="Barco R."/>
            <person name="Macalady J."/>
            <person name="Amend J."/>
        </authorList>
    </citation>
    <scope>NUCLEOTIDE SEQUENCE</scope>
    <source>
        <strain evidence="11">RS19-109</strain>
    </source>
</reference>
<evidence type="ECO:0000256" key="4">
    <source>
        <dbReference type="ARBA" id="ARBA00022679"/>
    </source>
</evidence>
<dbReference type="InterPro" id="IPR000014">
    <property type="entry name" value="PAS"/>
</dbReference>
<evidence type="ECO:0000256" key="3">
    <source>
        <dbReference type="ARBA" id="ARBA00022553"/>
    </source>
</evidence>